<dbReference type="eggNOG" id="COG1847">
    <property type="taxonomic scope" value="Bacteria"/>
</dbReference>
<dbReference type="InterPro" id="IPR036867">
    <property type="entry name" value="R3H_dom_sf"/>
</dbReference>
<keyword evidence="10" id="KW-1185">Reference proteome</keyword>
<reference evidence="9 10" key="1">
    <citation type="submission" date="2013-07" db="EMBL/GenBank/DDBJ databases">
        <authorList>
            <person name="Weinstock G."/>
            <person name="Sodergren E."/>
            <person name="Wylie T."/>
            <person name="Fulton L."/>
            <person name="Fulton R."/>
            <person name="Fronick C."/>
            <person name="O'Laughlin M."/>
            <person name="Godfrey J."/>
            <person name="Miner T."/>
            <person name="Herter B."/>
            <person name="Appelbaum E."/>
            <person name="Cordes M."/>
            <person name="Lek S."/>
            <person name="Wollam A."/>
            <person name="Pepin K.H."/>
            <person name="Palsikar V.B."/>
            <person name="Mitreva M."/>
            <person name="Wilson R.K."/>
        </authorList>
    </citation>
    <scope>NUCLEOTIDE SEQUENCE [LARGE SCALE GENOMIC DNA]</scope>
    <source>
        <strain evidence="9 10">ATCC 27760</strain>
    </source>
</reference>
<dbReference type="GO" id="GO:0003723">
    <property type="term" value="F:RNA binding"/>
    <property type="evidence" value="ECO:0007669"/>
    <property type="project" value="UniProtKB-UniRule"/>
</dbReference>
<dbReference type="InterPro" id="IPR034079">
    <property type="entry name" value="R3H_KhpB"/>
</dbReference>
<dbReference type="InterPro" id="IPR015946">
    <property type="entry name" value="KH_dom-like_a/b"/>
</dbReference>
<evidence type="ECO:0000313" key="9">
    <source>
        <dbReference type="EMBL" id="ERJ96032.1"/>
    </source>
</evidence>
<keyword evidence="3 6" id="KW-0133">Cell shape</keyword>
<dbReference type="InterPro" id="IPR038247">
    <property type="entry name" value="Jag_N_dom_sf"/>
</dbReference>
<comment type="caution">
    <text evidence="9">The sequence shown here is derived from an EMBL/GenBank/DDBJ whole genome shotgun (WGS) entry which is preliminary data.</text>
</comment>
<feature type="domain" description="R3H" evidence="8">
    <location>
        <begin position="216"/>
        <end position="282"/>
    </location>
</feature>
<dbReference type="CDD" id="cd02414">
    <property type="entry name" value="KH-II_Jag"/>
    <property type="match status" value="1"/>
</dbReference>
<evidence type="ECO:0000259" key="8">
    <source>
        <dbReference type="PROSITE" id="PS51061"/>
    </source>
</evidence>
<dbReference type="GO" id="GO:0005737">
    <property type="term" value="C:cytoplasm"/>
    <property type="evidence" value="ECO:0007669"/>
    <property type="project" value="UniProtKB-SubCell"/>
</dbReference>
<accession>U2KUU1</accession>
<dbReference type="InterPro" id="IPR032782">
    <property type="entry name" value="KhpB_N"/>
</dbReference>
<dbReference type="GO" id="GO:0008360">
    <property type="term" value="P:regulation of cell shape"/>
    <property type="evidence" value="ECO:0007669"/>
    <property type="project" value="UniProtKB-KW"/>
</dbReference>
<dbReference type="SMART" id="SM00393">
    <property type="entry name" value="R3H"/>
    <property type="match status" value="1"/>
</dbReference>
<dbReference type="AlphaFoldDB" id="U2KUU1"/>
<comment type="domain">
    <text evidence="6">Has an N-terminal Jag-N domain and 2 RNA-binding domains (KH and R3H).</text>
</comment>
<dbReference type="PANTHER" id="PTHR35800:SF1">
    <property type="entry name" value="RNA-BINDING PROTEIN KHPB"/>
    <property type="match status" value="1"/>
</dbReference>
<protein>
    <recommendedName>
        <fullName evidence="6">RNA-binding protein KhpB</fullName>
    </recommendedName>
    <alternativeName>
        <fullName evidence="6">RNA-binding protein EloR</fullName>
    </alternativeName>
</protein>
<dbReference type="InterPro" id="IPR038008">
    <property type="entry name" value="Jag_KH"/>
</dbReference>
<evidence type="ECO:0000256" key="3">
    <source>
        <dbReference type="ARBA" id="ARBA00022960"/>
    </source>
</evidence>
<dbReference type="InterPro" id="IPR001374">
    <property type="entry name" value="R3H_dom"/>
</dbReference>
<dbReference type="Pfam" id="PF01424">
    <property type="entry name" value="R3H"/>
    <property type="match status" value="1"/>
</dbReference>
<keyword evidence="2 6" id="KW-0694">RNA-binding</keyword>
<organism evidence="9 10">
    <name type="scientific">Ruminococcus callidus ATCC 27760</name>
    <dbReference type="NCBI Taxonomy" id="411473"/>
    <lineage>
        <taxon>Bacteria</taxon>
        <taxon>Bacillati</taxon>
        <taxon>Bacillota</taxon>
        <taxon>Clostridia</taxon>
        <taxon>Eubacteriales</taxon>
        <taxon>Oscillospiraceae</taxon>
        <taxon>Ruminococcus</taxon>
    </lineage>
</organism>
<comment type="caution">
    <text evidence="6">Lacks conserved residue(s) required for the propagation of feature annotation.</text>
</comment>
<dbReference type="Proteomes" id="UP000016662">
    <property type="component" value="Unassembled WGS sequence"/>
</dbReference>
<comment type="subunit">
    <text evidence="6">Forms a complex with KhpA.</text>
</comment>
<evidence type="ECO:0000256" key="2">
    <source>
        <dbReference type="ARBA" id="ARBA00022884"/>
    </source>
</evidence>
<dbReference type="Gene3D" id="3.30.300.20">
    <property type="match status" value="1"/>
</dbReference>
<proteinExistence type="inferred from homology"/>
<evidence type="ECO:0000256" key="7">
    <source>
        <dbReference type="SAM" id="MobiDB-lite"/>
    </source>
</evidence>
<dbReference type="GeneID" id="93692922"/>
<comment type="similarity">
    <text evidence="6">Belongs to the KhpB RNA-binding protein family.</text>
</comment>
<evidence type="ECO:0000256" key="6">
    <source>
        <dbReference type="HAMAP-Rule" id="MF_00867"/>
    </source>
</evidence>
<comment type="subcellular location">
    <subcellularLocation>
        <location evidence="6">Cytoplasm</location>
    </subcellularLocation>
</comment>
<dbReference type="SMART" id="SM01245">
    <property type="entry name" value="Jag_N"/>
    <property type="match status" value="1"/>
</dbReference>
<dbReference type="Pfam" id="PF13083">
    <property type="entry name" value="KH_KhpA-B"/>
    <property type="match status" value="1"/>
</dbReference>
<dbReference type="InterPro" id="IPR039247">
    <property type="entry name" value="KhpB"/>
</dbReference>
<dbReference type="HOGENOM" id="CLU_042512_0_0_9"/>
<dbReference type="STRING" id="411473.RUMCAL_01565"/>
<dbReference type="PROSITE" id="PS51061">
    <property type="entry name" value="R3H"/>
    <property type="match status" value="1"/>
</dbReference>
<gene>
    <name evidence="6" type="primary">khpB</name>
    <name evidence="6" type="synonym">eloR</name>
    <name evidence="9" type="ORF">RUMCAL_01565</name>
</gene>
<evidence type="ECO:0000256" key="4">
    <source>
        <dbReference type="ARBA" id="ARBA00023186"/>
    </source>
</evidence>
<feature type="compositionally biased region" description="Basic and acidic residues" evidence="7">
    <location>
        <begin position="306"/>
        <end position="335"/>
    </location>
</feature>
<name>U2KUU1_9FIRM</name>
<comment type="function">
    <text evidence="6">A probable RNA chaperone. Forms a complex with KhpA which binds to cellular RNA and controls its expression. Plays a role in peptidoglycan (PG) homeostasis and cell length regulation.</text>
</comment>
<dbReference type="GO" id="GO:0009252">
    <property type="term" value="P:peptidoglycan biosynthetic process"/>
    <property type="evidence" value="ECO:0007669"/>
    <property type="project" value="UniProtKB-UniRule"/>
</dbReference>
<dbReference type="OrthoDB" id="9794483at2"/>
<dbReference type="EMBL" id="AWVF01000190">
    <property type="protein sequence ID" value="ERJ96032.1"/>
    <property type="molecule type" value="Genomic_DNA"/>
</dbReference>
<dbReference type="Gene3D" id="3.30.1370.50">
    <property type="entry name" value="R3H-like domain"/>
    <property type="match status" value="1"/>
</dbReference>
<dbReference type="GO" id="GO:0071555">
    <property type="term" value="P:cell wall organization"/>
    <property type="evidence" value="ECO:0007669"/>
    <property type="project" value="UniProtKB-KW"/>
</dbReference>
<dbReference type="SUPFAM" id="SSF82708">
    <property type="entry name" value="R3H domain"/>
    <property type="match status" value="1"/>
</dbReference>
<dbReference type="CDD" id="cd02644">
    <property type="entry name" value="R3H_jag"/>
    <property type="match status" value="1"/>
</dbReference>
<feature type="region of interest" description="Disordered" evidence="7">
    <location>
        <begin position="278"/>
        <end position="347"/>
    </location>
</feature>
<feature type="region of interest" description="Disordered" evidence="7">
    <location>
        <begin position="59"/>
        <end position="90"/>
    </location>
</feature>
<dbReference type="PATRIC" id="fig|411473.3.peg.1275"/>
<evidence type="ECO:0000256" key="5">
    <source>
        <dbReference type="ARBA" id="ARBA00023316"/>
    </source>
</evidence>
<sequence length="347" mass="38879">MRMKEIFTAKSIEEAKHLAVEKFGVSEDQIVFRILEEPKKGIFGKVKREAQVEAVYEAAEEAAPAETTEAKAPEQPEAPQPQAEAAPAMPVSRPVQEAVSSVEEIIIDKDDNSPTRGMESEAIETILTEGEMSPNLLRARQYIADIYAAMGITVTISTMRTANGIRMELRSDNKSGTIIGRRGETLDSIQYLASILVNKDSEDYCRLLLDSNGYREKRRKTLEQLAEKIARSVLRSGRSTTLEPMNPYERRIIHSKISEIEGVTSKSVGEDPYRKVVVSSTTGRRSGGNRGGKGGQNRGGKRPYREKKPEDFRRKNLDSMKTSFERDYKKPKPEDELNTGLYGKIEF</sequence>
<dbReference type="Pfam" id="PF14804">
    <property type="entry name" value="Jag_N"/>
    <property type="match status" value="1"/>
</dbReference>
<feature type="compositionally biased region" description="Low complexity" evidence="7">
    <location>
        <begin position="75"/>
        <end position="88"/>
    </location>
</feature>
<dbReference type="NCBIfam" id="NF041568">
    <property type="entry name" value="Jag_EloR"/>
    <property type="match status" value="1"/>
</dbReference>
<evidence type="ECO:0000256" key="1">
    <source>
        <dbReference type="ARBA" id="ARBA00022490"/>
    </source>
</evidence>
<dbReference type="HAMAP" id="MF_00867">
    <property type="entry name" value="KhpB"/>
    <property type="match status" value="1"/>
</dbReference>
<evidence type="ECO:0000313" key="10">
    <source>
        <dbReference type="Proteomes" id="UP000016662"/>
    </source>
</evidence>
<dbReference type="Gene3D" id="3.30.30.80">
    <property type="entry name" value="probable RNA-binding protein from clostridium symbiosum atcc 14940"/>
    <property type="match status" value="1"/>
</dbReference>
<keyword evidence="4 6" id="KW-0143">Chaperone</keyword>
<dbReference type="PANTHER" id="PTHR35800">
    <property type="entry name" value="PROTEIN JAG"/>
    <property type="match status" value="1"/>
</dbReference>
<dbReference type="RefSeq" id="WP_021683036.1">
    <property type="nucleotide sequence ID" value="NZ_KI260453.1"/>
</dbReference>
<keyword evidence="1 6" id="KW-0963">Cytoplasm</keyword>
<keyword evidence="5 6" id="KW-0961">Cell wall biogenesis/degradation</keyword>
<feature type="compositionally biased region" description="Gly residues" evidence="7">
    <location>
        <begin position="285"/>
        <end position="298"/>
    </location>
</feature>